<organism evidence="6 7">
    <name type="scientific">Chryseolinea lacunae</name>
    <dbReference type="NCBI Taxonomy" id="2801331"/>
    <lineage>
        <taxon>Bacteria</taxon>
        <taxon>Pseudomonadati</taxon>
        <taxon>Bacteroidota</taxon>
        <taxon>Cytophagia</taxon>
        <taxon>Cytophagales</taxon>
        <taxon>Fulvivirgaceae</taxon>
        <taxon>Chryseolinea</taxon>
    </lineage>
</organism>
<dbReference type="Gene3D" id="3.40.50.300">
    <property type="entry name" value="P-loop containing nucleotide triphosphate hydrolases"/>
    <property type="match status" value="1"/>
</dbReference>
<dbReference type="CDD" id="cd10147">
    <property type="entry name" value="Wzt_C-like"/>
    <property type="match status" value="1"/>
</dbReference>
<comment type="similarity">
    <text evidence="1">Belongs to the ABC transporter superfamily.</text>
</comment>
<dbReference type="InterPro" id="IPR003439">
    <property type="entry name" value="ABC_transporter-like_ATP-bd"/>
</dbReference>
<feature type="domain" description="ABC transporter" evidence="5">
    <location>
        <begin position="2"/>
        <end position="218"/>
    </location>
</feature>
<dbReference type="InterPro" id="IPR015860">
    <property type="entry name" value="ABC_transpr_TagH-like"/>
</dbReference>
<dbReference type="Proteomes" id="UP000613030">
    <property type="component" value="Unassembled WGS sequence"/>
</dbReference>
<keyword evidence="7" id="KW-1185">Reference proteome</keyword>
<keyword evidence="3" id="KW-0547">Nucleotide-binding</keyword>
<dbReference type="Pfam" id="PF00005">
    <property type="entry name" value="ABC_tran"/>
    <property type="match status" value="1"/>
</dbReference>
<evidence type="ECO:0000259" key="5">
    <source>
        <dbReference type="PROSITE" id="PS50893"/>
    </source>
</evidence>
<protein>
    <submittedName>
        <fullName evidence="6">ABC transporter ATP-binding protein</fullName>
    </submittedName>
</protein>
<dbReference type="SMART" id="SM00382">
    <property type="entry name" value="AAA"/>
    <property type="match status" value="1"/>
</dbReference>
<evidence type="ECO:0000313" key="6">
    <source>
        <dbReference type="EMBL" id="MBL0742445.1"/>
    </source>
</evidence>
<comment type="caution">
    <text evidence="6">The sequence shown here is derived from an EMBL/GenBank/DDBJ whole genome shotgun (WGS) entry which is preliminary data.</text>
</comment>
<sequence length="372" mass="41244">MFKKRDEVEEFWALKDISFTVEPGESIGIIGRNGAGKSTLLKILSKITPPTTGRIVSRGRIASLLEVGTGFHQELTGRENIYMNGSILGMRKWEIDKKFDEIVDFSGTDKFLDMALKHYSSGMQLRLAFAVAAHLEPEILVLDEVLAVGDVAFQRKCFQKMEDISSGGRTIILVSHNMTQVKQLCKKGVLLDQGKLQFVGNMHDAISGYLNNSVRNNNIDVSSLGRMGTKSPDFTIQTMRVLNVKEDLQVLEGDKLSLEIEYEVFAPINELVVGFSLTDFYGNNVVECRSTASYKKFEGAVGRYRARVDVFPGVSSGTYNLNVGARSDVSHLEFIPSVASLDILPAVSELEEWNKSSAGILSVKSDWDIKKI</sequence>
<dbReference type="InterPro" id="IPR003593">
    <property type="entry name" value="AAA+_ATPase"/>
</dbReference>
<name>A0ABS1KSV7_9BACT</name>
<proteinExistence type="inferred from homology"/>
<dbReference type="InterPro" id="IPR050683">
    <property type="entry name" value="Bact_Polysacc_Export_ATP-bd"/>
</dbReference>
<dbReference type="PANTHER" id="PTHR46743">
    <property type="entry name" value="TEICHOIC ACIDS EXPORT ATP-BINDING PROTEIN TAGH"/>
    <property type="match status" value="1"/>
</dbReference>
<evidence type="ECO:0000256" key="4">
    <source>
        <dbReference type="ARBA" id="ARBA00022840"/>
    </source>
</evidence>
<reference evidence="6 7" key="1">
    <citation type="submission" date="2021-01" db="EMBL/GenBank/DDBJ databases">
        <title>Chryseolinea sp. Jin1 Genome sequencing and assembly.</title>
        <authorList>
            <person name="Kim I."/>
        </authorList>
    </citation>
    <scope>NUCLEOTIDE SEQUENCE [LARGE SCALE GENOMIC DNA]</scope>
    <source>
        <strain evidence="6 7">Jin1</strain>
    </source>
</reference>
<dbReference type="SUPFAM" id="SSF52540">
    <property type="entry name" value="P-loop containing nucleoside triphosphate hydrolases"/>
    <property type="match status" value="1"/>
</dbReference>
<dbReference type="Gene3D" id="2.70.50.60">
    <property type="entry name" value="abc- transporter (atp binding component) like domain"/>
    <property type="match status" value="1"/>
</dbReference>
<dbReference type="CDD" id="cd03220">
    <property type="entry name" value="ABC_KpsT_Wzt"/>
    <property type="match status" value="1"/>
</dbReference>
<evidence type="ECO:0000256" key="1">
    <source>
        <dbReference type="ARBA" id="ARBA00005417"/>
    </source>
</evidence>
<gene>
    <name evidence="6" type="ORF">JI741_14555</name>
</gene>
<dbReference type="GO" id="GO:0005524">
    <property type="term" value="F:ATP binding"/>
    <property type="evidence" value="ECO:0007669"/>
    <property type="project" value="UniProtKB-KW"/>
</dbReference>
<dbReference type="PANTHER" id="PTHR46743:SF2">
    <property type="entry name" value="TEICHOIC ACIDS EXPORT ATP-BINDING PROTEIN TAGH"/>
    <property type="match status" value="1"/>
</dbReference>
<dbReference type="InterPro" id="IPR027417">
    <property type="entry name" value="P-loop_NTPase"/>
</dbReference>
<dbReference type="Pfam" id="PF14524">
    <property type="entry name" value="Wzt_C"/>
    <property type="match status" value="1"/>
</dbReference>
<dbReference type="InterPro" id="IPR029439">
    <property type="entry name" value="Wzt_C"/>
</dbReference>
<keyword evidence="4 6" id="KW-0067">ATP-binding</keyword>
<evidence type="ECO:0000313" key="7">
    <source>
        <dbReference type="Proteomes" id="UP000613030"/>
    </source>
</evidence>
<dbReference type="RefSeq" id="WP_202010687.1">
    <property type="nucleotide sequence ID" value="NZ_JAERRB010000004.1"/>
</dbReference>
<accession>A0ABS1KSV7</accession>
<evidence type="ECO:0000256" key="3">
    <source>
        <dbReference type="ARBA" id="ARBA00022741"/>
    </source>
</evidence>
<dbReference type="PROSITE" id="PS50893">
    <property type="entry name" value="ABC_TRANSPORTER_2"/>
    <property type="match status" value="1"/>
</dbReference>
<keyword evidence="2" id="KW-0813">Transport</keyword>
<evidence type="ECO:0000256" key="2">
    <source>
        <dbReference type="ARBA" id="ARBA00022448"/>
    </source>
</evidence>
<dbReference type="EMBL" id="JAERRB010000004">
    <property type="protein sequence ID" value="MBL0742445.1"/>
    <property type="molecule type" value="Genomic_DNA"/>
</dbReference>